<keyword evidence="9 14" id="KW-0378">Hydrolase</keyword>
<dbReference type="InterPro" id="IPR002110">
    <property type="entry name" value="Ankyrin_rpt"/>
</dbReference>
<dbReference type="Gene3D" id="1.25.40.20">
    <property type="entry name" value="Ankyrin repeat-containing domain"/>
    <property type="match status" value="1"/>
</dbReference>
<keyword evidence="7 14" id="KW-0255">Endonuclease</keyword>
<evidence type="ECO:0000256" key="15">
    <source>
        <dbReference type="SAM" id="MobiDB-lite"/>
    </source>
</evidence>
<dbReference type="SUPFAM" id="SSF48403">
    <property type="entry name" value="Ankyrin repeat"/>
    <property type="match status" value="1"/>
</dbReference>
<gene>
    <name evidence="18" type="primary">LOC113520996</name>
</gene>
<dbReference type="InterPro" id="IPR036770">
    <property type="entry name" value="Ankyrin_rpt-contain_sf"/>
</dbReference>
<keyword evidence="6" id="KW-0677">Repeat</keyword>
<dbReference type="Pfam" id="PF18826">
    <property type="entry name" value="bVLRF1"/>
    <property type="match status" value="1"/>
</dbReference>
<evidence type="ECO:0000259" key="16">
    <source>
        <dbReference type="PROSITE" id="PS52044"/>
    </source>
</evidence>
<dbReference type="PROSITE" id="PS50297">
    <property type="entry name" value="ANK_REP_REGION"/>
    <property type="match status" value="1"/>
</dbReference>
<feature type="compositionally biased region" description="Basic and acidic residues" evidence="15">
    <location>
        <begin position="458"/>
        <end position="468"/>
    </location>
</feature>
<feature type="repeat" description="ANK" evidence="13">
    <location>
        <begin position="519"/>
        <end position="551"/>
    </location>
</feature>
<dbReference type="Proteomes" id="UP001652740">
    <property type="component" value="Unplaced"/>
</dbReference>
<evidence type="ECO:0000256" key="8">
    <source>
        <dbReference type="ARBA" id="ARBA00022771"/>
    </source>
</evidence>
<organism evidence="17 18">
    <name type="scientific">Galleria mellonella</name>
    <name type="common">Greater wax moth</name>
    <dbReference type="NCBI Taxonomy" id="7137"/>
    <lineage>
        <taxon>Eukaryota</taxon>
        <taxon>Metazoa</taxon>
        <taxon>Ecdysozoa</taxon>
        <taxon>Arthropoda</taxon>
        <taxon>Hexapoda</taxon>
        <taxon>Insecta</taxon>
        <taxon>Pterygota</taxon>
        <taxon>Neoptera</taxon>
        <taxon>Endopterygota</taxon>
        <taxon>Lepidoptera</taxon>
        <taxon>Glossata</taxon>
        <taxon>Ditrysia</taxon>
        <taxon>Pyraloidea</taxon>
        <taxon>Pyralidae</taxon>
        <taxon>Galleriinae</taxon>
        <taxon>Galleria</taxon>
    </lineage>
</organism>
<dbReference type="InterPro" id="IPR041175">
    <property type="entry name" value="VLRF1/Vms1"/>
</dbReference>
<evidence type="ECO:0000256" key="3">
    <source>
        <dbReference type="ARBA" id="ARBA00022490"/>
    </source>
</evidence>
<keyword evidence="11 13" id="KW-0040">ANK repeat</keyword>
<feature type="domain" description="VLRF1" evidence="16">
    <location>
        <begin position="188"/>
        <end position="329"/>
    </location>
</feature>
<keyword evidence="17" id="KW-1185">Reference proteome</keyword>
<dbReference type="PANTHER" id="PTHR16036">
    <property type="entry name" value="ANKYRIN REPEAT AND ZINC FINGER DOMAIN-CONTAINING PROTEIN 1"/>
    <property type="match status" value="1"/>
</dbReference>
<evidence type="ECO:0000256" key="9">
    <source>
        <dbReference type="ARBA" id="ARBA00022801"/>
    </source>
</evidence>
<feature type="region of interest" description="Disordered" evidence="15">
    <location>
        <begin position="349"/>
        <end position="395"/>
    </location>
</feature>
<feature type="region of interest" description="Disordered" evidence="15">
    <location>
        <begin position="108"/>
        <end position="130"/>
    </location>
</feature>
<evidence type="ECO:0000256" key="6">
    <source>
        <dbReference type="ARBA" id="ARBA00022737"/>
    </source>
</evidence>
<keyword evidence="12" id="KW-0175">Coiled coil</keyword>
<dbReference type="SMART" id="SM00248">
    <property type="entry name" value="ANK"/>
    <property type="match status" value="1"/>
</dbReference>
<dbReference type="GeneID" id="113520996"/>
<dbReference type="PANTHER" id="PTHR16036:SF2">
    <property type="entry name" value="TRNA ENDONUCLEASE ANKZF1"/>
    <property type="match status" value="1"/>
</dbReference>
<comment type="domain">
    <text evidence="14">The VLRF1 domain mediates binding to the 60S ribosomal subunit.</text>
</comment>
<evidence type="ECO:0000313" key="18">
    <source>
        <dbReference type="RefSeq" id="XP_052753271.1"/>
    </source>
</evidence>
<dbReference type="InterPro" id="IPR047139">
    <property type="entry name" value="ANKZ1/VMS1"/>
</dbReference>
<evidence type="ECO:0000256" key="11">
    <source>
        <dbReference type="ARBA" id="ARBA00023043"/>
    </source>
</evidence>
<protein>
    <submittedName>
        <fullName evidence="18">Ankyrin repeat and zinc finger domain-containing protein 1-like</fullName>
    </submittedName>
</protein>
<feature type="active site" evidence="14">
    <location>
        <position position="231"/>
    </location>
</feature>
<feature type="region of interest" description="Disordered" evidence="15">
    <location>
        <begin position="435"/>
        <end position="479"/>
    </location>
</feature>
<keyword evidence="4 14" id="KW-0540">Nuclease</keyword>
<evidence type="ECO:0000256" key="1">
    <source>
        <dbReference type="ARBA" id="ARBA00004496"/>
    </source>
</evidence>
<sequence length="681" mass="76486">MALKTDVVKPKIVRTYELDNFEKLLNGLKIATCMLTESHQVVDEQSVLKRLNALTINGPADGNCCSCCGVGPFDTRAQQIAHYKHHWHTHNLKRKLFGKSPLSLGQFNSRQDDSSVSGSDSDTEESNSNPTSELFAAATRHCKAFFTNKKGQVFCIYRCILHHRKEELSTDGDGTAWVDRCQRLTLAGYQRWAVLMVSGGHFAGAVFSGGVPVVHKTHHSYVTRRGQGQAQAARDQHAAAPRSAGASLRRYNQAQFLEHVQEIMSGWENDLAGCSLILYRAVGSVNQSAIFGKNSPLKREDLRVRPLPFPTKKPTYKEVKRVHETVASIEVYDTMELFQKALIASVGVKTTSSDPNVERKKPQKSPNKPVDRAKSRERVPRELPTQLMSSEDEGPCYIDSETPVGWIKTLSEQSSRGVITNSRKDLLNDCNVTCPASSDSEVENCPEKKDQKKKKKKKADDNKQEIKQPPKKQPQKISPNIKKMWKLILGDECHSLETILEGWESAELEAACNTQDPADGNTALHKAAIAAKPEIVTQLLTAGSNPCIKNHDLKTPYAATPHADTRIAFRLFQGQFPEKYNYAKSQIPGPITLELLEQEKEKKAQQKRAKRQRDREKQVEKIRTNKFLQLTDAEKAKLDEPRCFLCGARLPKKPFEYNQYKFCSIGCLQNHRNVRPLKMSA</sequence>
<accession>A0ABM3MPG9</accession>
<comment type="similarity">
    <text evidence="2 14">Belongs to the ANKZF1/VMS1 family.</text>
</comment>
<evidence type="ECO:0000256" key="2">
    <source>
        <dbReference type="ARBA" id="ARBA00009262"/>
    </source>
</evidence>
<evidence type="ECO:0000256" key="5">
    <source>
        <dbReference type="ARBA" id="ARBA00022723"/>
    </source>
</evidence>
<reference evidence="18" key="1">
    <citation type="submission" date="2025-08" db="UniProtKB">
        <authorList>
            <consortium name="RefSeq"/>
        </authorList>
    </citation>
    <scope>IDENTIFICATION</scope>
    <source>
        <tissue evidence="18">Whole larvae</tissue>
    </source>
</reference>
<evidence type="ECO:0000256" key="10">
    <source>
        <dbReference type="ARBA" id="ARBA00022833"/>
    </source>
</evidence>
<proteinExistence type="inferred from homology"/>
<evidence type="ECO:0000313" key="17">
    <source>
        <dbReference type="Proteomes" id="UP001652740"/>
    </source>
</evidence>
<evidence type="ECO:0000256" key="13">
    <source>
        <dbReference type="PROSITE-ProRule" id="PRU00023"/>
    </source>
</evidence>
<dbReference type="PROSITE" id="PS52044">
    <property type="entry name" value="VLRF1"/>
    <property type="match status" value="1"/>
</dbReference>
<keyword evidence="3 14" id="KW-0963">Cytoplasm</keyword>
<evidence type="ECO:0000256" key="4">
    <source>
        <dbReference type="ARBA" id="ARBA00022722"/>
    </source>
</evidence>
<dbReference type="Pfam" id="PF00023">
    <property type="entry name" value="Ank"/>
    <property type="match status" value="1"/>
</dbReference>
<evidence type="ECO:0000256" key="7">
    <source>
        <dbReference type="ARBA" id="ARBA00022759"/>
    </source>
</evidence>
<keyword evidence="5" id="KW-0479">Metal-binding</keyword>
<dbReference type="InterPro" id="IPR041540">
    <property type="entry name" value="VATC"/>
</dbReference>
<evidence type="ECO:0000256" key="12">
    <source>
        <dbReference type="ARBA" id="ARBA00023054"/>
    </source>
</evidence>
<name>A0ABM3MPG9_GALME</name>
<dbReference type="Pfam" id="PF18716">
    <property type="entry name" value="VATC"/>
    <property type="match status" value="1"/>
</dbReference>
<dbReference type="PROSITE" id="PS50088">
    <property type="entry name" value="ANK_REPEAT"/>
    <property type="match status" value="1"/>
</dbReference>
<feature type="compositionally biased region" description="Basic and acidic residues" evidence="15">
    <location>
        <begin position="369"/>
        <end position="381"/>
    </location>
</feature>
<comment type="subcellular location">
    <subcellularLocation>
        <location evidence="1">Cytoplasm</location>
    </subcellularLocation>
</comment>
<keyword evidence="8" id="KW-0863">Zinc-finger</keyword>
<evidence type="ECO:0000256" key="14">
    <source>
        <dbReference type="PROSITE-ProRule" id="PRU01389"/>
    </source>
</evidence>
<keyword evidence="10" id="KW-0862">Zinc</keyword>
<dbReference type="RefSeq" id="XP_052753271.1">
    <property type="nucleotide sequence ID" value="XM_052897311.1"/>
</dbReference>